<dbReference type="AlphaFoldDB" id="A0A248JZ25"/>
<keyword evidence="2" id="KW-1185">Reference proteome</keyword>
<gene>
    <name evidence="1" type="ORF">Y958_23725</name>
</gene>
<evidence type="ECO:0000313" key="1">
    <source>
        <dbReference type="EMBL" id="ASG23962.1"/>
    </source>
</evidence>
<sequence length="219" mass="23714">MNANPHPRPVPADDAGRSVPAQARLSDIVALSAGHPSRPAVEQLVRETYARAYGARIGRFPRLMMATFDQHGNPACAAGVRTTADGFFSEAYLDQPIERVLGQRSGRHVHRARVFEITTLVSRRADLSAGFFHSLACRGALDGYDWCFFTATSRLRQLLARLYPPLLVLAQADPARQADAAAWGRYYESAPAVCAADDWPFLSPAPTRAAEAAAGTAHA</sequence>
<protein>
    <recommendedName>
        <fullName evidence="3">Thermostable hemolysin</fullName>
    </recommendedName>
</protein>
<dbReference type="InterPro" id="IPR022050">
    <property type="entry name" value="T_hemolysin"/>
</dbReference>
<proteinExistence type="predicted"/>
<reference evidence="1 2" key="1">
    <citation type="submission" date="2017-06" db="EMBL/GenBank/DDBJ databases">
        <title>Complete genome sequence of Nitrospirillum amazonense strain CBAmC, an endophytic nitrogen-fixing and plant growth-promoting bacterium, isolated from sugarcane.</title>
        <authorList>
            <person name="Schwab S."/>
            <person name="dos Santos Teixeira K.R."/>
            <person name="Simoes Araujo J.L."/>
            <person name="Soares Vidal M."/>
            <person name="Borges de Freitas H.R."/>
            <person name="Rivello Crivelaro A.L."/>
            <person name="Bueno de Camargo Nunes A."/>
            <person name="dos Santos C.M."/>
            <person name="Palmeira da Silva Rosa D."/>
            <person name="da Silva Padilha D."/>
            <person name="da Silva E."/>
            <person name="Araujo Terra L."/>
            <person name="Soares Mendes V."/>
            <person name="Farinelli L."/>
            <person name="Magalhaes Cruz L."/>
            <person name="Baldani J.I."/>
        </authorList>
    </citation>
    <scope>NUCLEOTIDE SEQUENCE [LARGE SCALE GENOMIC DNA]</scope>
    <source>
        <strain evidence="1 2">CBAmC</strain>
    </source>
</reference>
<dbReference type="KEGG" id="nao:Y958_23725"/>
<dbReference type="Proteomes" id="UP000197153">
    <property type="component" value="Chromosome 3"/>
</dbReference>
<evidence type="ECO:0008006" key="3">
    <source>
        <dbReference type="Google" id="ProtNLM"/>
    </source>
</evidence>
<evidence type="ECO:0000313" key="2">
    <source>
        <dbReference type="Proteomes" id="UP000197153"/>
    </source>
</evidence>
<name>A0A248JZ25_9PROT</name>
<dbReference type="Pfam" id="PF12261">
    <property type="entry name" value="T_hemolysin"/>
    <property type="match status" value="1"/>
</dbReference>
<dbReference type="EMBL" id="CP022112">
    <property type="protein sequence ID" value="ASG23962.1"/>
    <property type="molecule type" value="Genomic_DNA"/>
</dbReference>
<dbReference type="RefSeq" id="WP_088874423.1">
    <property type="nucleotide sequence ID" value="NZ_CP022112.1"/>
</dbReference>
<accession>A0A248JZ25</accession>
<organism evidence="1 2">
    <name type="scientific">Nitrospirillum viridazoti CBAmc</name>
    <dbReference type="NCBI Taxonomy" id="1441467"/>
    <lineage>
        <taxon>Bacteria</taxon>
        <taxon>Pseudomonadati</taxon>
        <taxon>Pseudomonadota</taxon>
        <taxon>Alphaproteobacteria</taxon>
        <taxon>Rhodospirillales</taxon>
        <taxon>Azospirillaceae</taxon>
        <taxon>Nitrospirillum</taxon>
        <taxon>Nitrospirillum viridazoti</taxon>
    </lineage>
</organism>